<evidence type="ECO:0000313" key="2">
    <source>
        <dbReference type="EMBL" id="KAF9751899.1"/>
    </source>
</evidence>
<dbReference type="AlphaFoldDB" id="A0A8H7TPC2"/>
<evidence type="ECO:0000313" key="3">
    <source>
        <dbReference type="Proteomes" id="UP000616885"/>
    </source>
</evidence>
<proteinExistence type="predicted"/>
<comment type="caution">
    <text evidence="2">The sequence shown here is derived from an EMBL/GenBank/DDBJ whole genome shotgun (WGS) entry which is preliminary data.</text>
</comment>
<accession>A0A8H7TPC2</accession>
<feature type="region of interest" description="Disordered" evidence="1">
    <location>
        <begin position="1"/>
        <end position="34"/>
    </location>
</feature>
<name>A0A8H7TPC2_BIOOC</name>
<gene>
    <name evidence="2" type="ORF">IM811_013693</name>
</gene>
<reference evidence="2" key="1">
    <citation type="submission" date="2020-10" db="EMBL/GenBank/DDBJ databases">
        <title>High-Quality Genome Resource of Clonostachys rosea strain S41 by Oxford Nanopore Long-Read Sequencing.</title>
        <authorList>
            <person name="Wang H."/>
        </authorList>
    </citation>
    <scope>NUCLEOTIDE SEQUENCE</scope>
    <source>
        <strain evidence="2">S41</strain>
    </source>
</reference>
<dbReference type="EMBL" id="JADCTT010000005">
    <property type="protein sequence ID" value="KAF9751899.1"/>
    <property type="molecule type" value="Genomic_DNA"/>
</dbReference>
<evidence type="ECO:0000256" key="1">
    <source>
        <dbReference type="SAM" id="MobiDB-lite"/>
    </source>
</evidence>
<dbReference type="Proteomes" id="UP000616885">
    <property type="component" value="Unassembled WGS sequence"/>
</dbReference>
<protein>
    <submittedName>
        <fullName evidence="2">Uncharacterized protein</fullName>
    </submittedName>
</protein>
<sequence length="140" mass="16650">MTQQQGQDWYHLSPTTRDQDDAASTSTRPPYDYPLEDAFSDTSPVLDAWSEYLRARYTKRKELYASLDTSAQELIRKEIRRIRYFREHFKDYRVFKTDDLPLVALLDDSRTKWRDIALKRSADEIAKCQKQLRKVAIPRT</sequence>
<organism evidence="2 3">
    <name type="scientific">Bionectria ochroleuca</name>
    <name type="common">Gliocladium roseum</name>
    <dbReference type="NCBI Taxonomy" id="29856"/>
    <lineage>
        <taxon>Eukaryota</taxon>
        <taxon>Fungi</taxon>
        <taxon>Dikarya</taxon>
        <taxon>Ascomycota</taxon>
        <taxon>Pezizomycotina</taxon>
        <taxon>Sordariomycetes</taxon>
        <taxon>Hypocreomycetidae</taxon>
        <taxon>Hypocreales</taxon>
        <taxon>Bionectriaceae</taxon>
        <taxon>Clonostachys</taxon>
    </lineage>
</organism>